<dbReference type="PANTHER" id="PTHR42920">
    <property type="entry name" value="OS03G0707200 PROTEIN-RELATED"/>
    <property type="match status" value="1"/>
</dbReference>
<dbReference type="InterPro" id="IPR051258">
    <property type="entry name" value="Diverse_Substrate_Transporter"/>
</dbReference>
<feature type="transmembrane region" description="Helical" evidence="6">
    <location>
        <begin position="60"/>
        <end position="81"/>
    </location>
</feature>
<evidence type="ECO:0000256" key="3">
    <source>
        <dbReference type="ARBA" id="ARBA00022692"/>
    </source>
</evidence>
<feature type="transmembrane region" description="Helical" evidence="6">
    <location>
        <begin position="277"/>
        <end position="295"/>
    </location>
</feature>
<keyword evidence="5 6" id="KW-0472">Membrane</keyword>
<dbReference type="Pfam" id="PF00892">
    <property type="entry name" value="EamA"/>
    <property type="match status" value="2"/>
</dbReference>
<keyword evidence="3 6" id="KW-0812">Transmembrane</keyword>
<evidence type="ECO:0000256" key="2">
    <source>
        <dbReference type="ARBA" id="ARBA00022475"/>
    </source>
</evidence>
<keyword evidence="2" id="KW-1003">Cell membrane</keyword>
<dbReference type="Proteomes" id="UP000260665">
    <property type="component" value="Unassembled WGS sequence"/>
</dbReference>
<organism evidence="8 9">
    <name type="scientific">Rhodoferax lacus</name>
    <dbReference type="NCBI Taxonomy" id="2184758"/>
    <lineage>
        <taxon>Bacteria</taxon>
        <taxon>Pseudomonadati</taxon>
        <taxon>Pseudomonadota</taxon>
        <taxon>Betaproteobacteria</taxon>
        <taxon>Burkholderiales</taxon>
        <taxon>Comamonadaceae</taxon>
        <taxon>Rhodoferax</taxon>
    </lineage>
</organism>
<comment type="caution">
    <text evidence="8">The sequence shown here is derived from an EMBL/GenBank/DDBJ whole genome shotgun (WGS) entry which is preliminary data.</text>
</comment>
<feature type="transmembrane region" description="Helical" evidence="6">
    <location>
        <begin position="182"/>
        <end position="202"/>
    </location>
</feature>
<comment type="subcellular location">
    <subcellularLocation>
        <location evidence="1">Cell membrane</location>
        <topology evidence="1">Multi-pass membrane protein</topology>
    </subcellularLocation>
</comment>
<dbReference type="OrthoDB" id="9813617at2"/>
<evidence type="ECO:0000313" key="8">
    <source>
        <dbReference type="EMBL" id="RFO96756.1"/>
    </source>
</evidence>
<feature type="transmembrane region" description="Helical" evidence="6">
    <location>
        <begin position="214"/>
        <end position="235"/>
    </location>
</feature>
<dbReference type="AlphaFoldDB" id="A0A3E1RBM6"/>
<gene>
    <name evidence="8" type="ORF">DIC66_12145</name>
</gene>
<accession>A0A3E1RBM6</accession>
<proteinExistence type="predicted"/>
<keyword evidence="9" id="KW-1185">Reference proteome</keyword>
<evidence type="ECO:0000256" key="5">
    <source>
        <dbReference type="ARBA" id="ARBA00023136"/>
    </source>
</evidence>
<feature type="transmembrane region" description="Helical" evidence="6">
    <location>
        <begin position="301"/>
        <end position="319"/>
    </location>
</feature>
<sequence length="346" mass="36534">MAAEVGEQARPPAEAAAARAVVAEAPAALATGLVLALVGAIAFSAKAIIVKLAYRHGVDAVTLIMLRMLFALPFFLAIVWWSGRPRGGITPPALTRADTLGVLGLGFCGYYLASFLDFAGLAYISASLERLILYLNPTLVLILGRTLYGKPISRNQMLGMAISYCGVLLVFGHEVQLAGSDVALGAGLVFLSAVAYAIYLSYSGELVLRLGSLRLVGLATSFACVCCILQFVLLRPLQSAFAVAPEVLWLSLLNAIGCTVIPVLLVMMAIERIGSGLAAQIGMVGPMSTITMGVLLLGEPFTGWVVVGTVLVLLGIYVCSRAPAHLWHHAARKPNPANHPTQKRRP</sequence>
<evidence type="ECO:0000313" key="9">
    <source>
        <dbReference type="Proteomes" id="UP000260665"/>
    </source>
</evidence>
<feature type="transmembrane region" description="Helical" evidence="6">
    <location>
        <begin position="131"/>
        <end position="148"/>
    </location>
</feature>
<feature type="transmembrane region" description="Helical" evidence="6">
    <location>
        <begin position="27"/>
        <end position="54"/>
    </location>
</feature>
<feature type="transmembrane region" description="Helical" evidence="6">
    <location>
        <begin position="102"/>
        <end position="125"/>
    </location>
</feature>
<feature type="domain" description="EamA" evidence="7">
    <location>
        <begin position="31"/>
        <end position="171"/>
    </location>
</feature>
<evidence type="ECO:0000256" key="1">
    <source>
        <dbReference type="ARBA" id="ARBA00004651"/>
    </source>
</evidence>
<keyword evidence="4 6" id="KW-1133">Transmembrane helix</keyword>
<dbReference type="GO" id="GO:0005886">
    <property type="term" value="C:plasma membrane"/>
    <property type="evidence" value="ECO:0007669"/>
    <property type="project" value="UniProtKB-SubCell"/>
</dbReference>
<reference evidence="8 9" key="1">
    <citation type="submission" date="2018-05" db="EMBL/GenBank/DDBJ databases">
        <title>Rhodoferax soyangensis sp.nov., isolated from an oligotrophic freshwater lake.</title>
        <authorList>
            <person name="Park M."/>
        </authorList>
    </citation>
    <scope>NUCLEOTIDE SEQUENCE [LARGE SCALE GENOMIC DNA]</scope>
    <source>
        <strain evidence="8 9">IMCC26218</strain>
    </source>
</reference>
<dbReference type="InterPro" id="IPR037185">
    <property type="entry name" value="EmrE-like"/>
</dbReference>
<dbReference type="EMBL" id="QFZK01000006">
    <property type="protein sequence ID" value="RFO96756.1"/>
    <property type="molecule type" value="Genomic_DNA"/>
</dbReference>
<feature type="domain" description="EamA" evidence="7">
    <location>
        <begin position="184"/>
        <end position="319"/>
    </location>
</feature>
<evidence type="ECO:0000256" key="4">
    <source>
        <dbReference type="ARBA" id="ARBA00022989"/>
    </source>
</evidence>
<dbReference type="SUPFAM" id="SSF103481">
    <property type="entry name" value="Multidrug resistance efflux transporter EmrE"/>
    <property type="match status" value="2"/>
</dbReference>
<name>A0A3E1RBM6_9BURK</name>
<dbReference type="InterPro" id="IPR000620">
    <property type="entry name" value="EamA_dom"/>
</dbReference>
<evidence type="ECO:0000259" key="7">
    <source>
        <dbReference type="Pfam" id="PF00892"/>
    </source>
</evidence>
<protein>
    <submittedName>
        <fullName evidence="8">EamA family transporter</fullName>
    </submittedName>
</protein>
<evidence type="ECO:0000256" key="6">
    <source>
        <dbReference type="SAM" id="Phobius"/>
    </source>
</evidence>
<feature type="transmembrane region" description="Helical" evidence="6">
    <location>
        <begin position="247"/>
        <end position="270"/>
    </location>
</feature>
<dbReference type="PANTHER" id="PTHR42920:SF5">
    <property type="entry name" value="EAMA DOMAIN-CONTAINING PROTEIN"/>
    <property type="match status" value="1"/>
</dbReference>